<dbReference type="GO" id="GO:0005737">
    <property type="term" value="C:cytoplasm"/>
    <property type="evidence" value="ECO:0007669"/>
    <property type="project" value="TreeGrafter"/>
</dbReference>
<keyword evidence="2" id="KW-0067">ATP-binding</keyword>
<dbReference type="AlphaFoldDB" id="A0A919JTL1"/>
<dbReference type="InterPro" id="IPR036388">
    <property type="entry name" value="WH-like_DNA-bd_sf"/>
</dbReference>
<keyword evidence="1" id="KW-0547">Nucleotide-binding</keyword>
<dbReference type="PROSITE" id="PS50043">
    <property type="entry name" value="HTH_LUXR_2"/>
    <property type="match status" value="1"/>
</dbReference>
<dbReference type="PRINTS" id="PR00038">
    <property type="entry name" value="HTHLUXR"/>
</dbReference>
<evidence type="ECO:0000313" key="4">
    <source>
        <dbReference type="EMBL" id="GIE94951.1"/>
    </source>
</evidence>
<dbReference type="SUPFAM" id="SSF52540">
    <property type="entry name" value="P-loop containing nucleoside triphosphate hydrolases"/>
    <property type="match status" value="1"/>
</dbReference>
<keyword evidence="5" id="KW-1185">Reference proteome</keyword>
<gene>
    <name evidence="4" type="ORF">Ari01nite_24160</name>
</gene>
<dbReference type="GO" id="GO:0003677">
    <property type="term" value="F:DNA binding"/>
    <property type="evidence" value="ECO:0007669"/>
    <property type="project" value="InterPro"/>
</dbReference>
<dbReference type="Gene3D" id="1.10.10.10">
    <property type="entry name" value="Winged helix-like DNA-binding domain superfamily/Winged helix DNA-binding domain"/>
    <property type="match status" value="1"/>
</dbReference>
<sequence>MQSDATVLRGRRELLAAIESRLAAGGGVALHGAAGIGKTAVLDAVAVGAAARGEWVLRLRPVRTERALPYAGLADLVAQLPAEAAEALPPAQRRALAALRQGLPPGGGSPALARRLVLPLLLAHCARRGPVLLVLDDVQWLDAESAELIGFAMRRRPGPRVRVIAAQRRPDAVTARGPGVRSGARPGVLRAGGAEPGGFRVRAAGPGRLEPAGLRRAVRLCPAPVLELAVPPLGADDLTALLEARGLPCRTASRMHEASAGNPFLALTLGAAVAPGPAWRPAPIPAAARELLRDRLLALPADVGATLLAAALATDPTVTVLHRAGREDAVRDLWLATAAGVVELDGEAIRFTPPLLAQVIAEDATAAERSAAHEALAGAAVDPTEALRHRALRSGRPDTAVARSLADAADRCAGHGAGRTAAELYLLAADRCPHALADLRLDWLVAAARTALTGGAAALAGRAAEAVIAAHAPAGHRVRARLVLLDLAGQALADMGETFAAALAEAGDDPALVAPVRLRLTWAAFLTGDPDRAAAEAARTVDAARRAGDRTTEAMALSLVAQVQRLRGEPAWFATLTQALRLPAAPAPDWLHLGPRYMAARFAMMDDRLDEARAELLRLLVVAEHDRIGEARVEVLRSLSEVATRAGRCRDALQYAHRAVAAAQHAGLSPGPTWYTAAVAELAGGSLTAAAGFARRGVRASEQEGDSLYLRRNLHALGQAELRAGETRNGVAALRRLRDLEAESGGADPMIVRWHGDLAGGLAALGEHAEAAATLAQARAAAHLLGATPAITGYLDRATAVVLSESGQADSAVVLSAAAAQHFEQLHQPIEQAHSLLVQGGAERRRRRYAAARVAIGAALAIFLAADAKPWAEQTERALARTEGNSAPGAPPPDLGLTVTELRIAGLVRDGASNREIATQLYLSVKTVEATLTRVYRKLGVRSRTQLSSRLSGLDVPEVTTPV</sequence>
<dbReference type="Proteomes" id="UP000636960">
    <property type="component" value="Unassembled WGS sequence"/>
</dbReference>
<comment type="caution">
    <text evidence="4">The sequence shown here is derived from an EMBL/GenBank/DDBJ whole genome shotgun (WGS) entry which is preliminary data.</text>
</comment>
<dbReference type="SUPFAM" id="SSF46894">
    <property type="entry name" value="C-terminal effector domain of the bipartite response regulators"/>
    <property type="match status" value="1"/>
</dbReference>
<protein>
    <submittedName>
        <fullName evidence="4">Transcriptional regulator</fullName>
    </submittedName>
</protein>
<dbReference type="SMART" id="SM00421">
    <property type="entry name" value="HTH_LUXR"/>
    <property type="match status" value="1"/>
</dbReference>
<accession>A0A919JTL1</accession>
<name>A0A919JTL1_9ACTN</name>
<dbReference type="PANTHER" id="PTHR16305">
    <property type="entry name" value="TESTICULAR SOLUBLE ADENYLYL CYCLASE"/>
    <property type="match status" value="1"/>
</dbReference>
<dbReference type="PANTHER" id="PTHR16305:SF35">
    <property type="entry name" value="TRANSCRIPTIONAL ACTIVATOR DOMAIN"/>
    <property type="match status" value="1"/>
</dbReference>
<organism evidence="4 5">
    <name type="scientific">Paractinoplanes rishiriensis</name>
    <dbReference type="NCBI Taxonomy" id="1050105"/>
    <lineage>
        <taxon>Bacteria</taxon>
        <taxon>Bacillati</taxon>
        <taxon>Actinomycetota</taxon>
        <taxon>Actinomycetes</taxon>
        <taxon>Micromonosporales</taxon>
        <taxon>Micromonosporaceae</taxon>
        <taxon>Paractinoplanes</taxon>
    </lineage>
</organism>
<evidence type="ECO:0000259" key="3">
    <source>
        <dbReference type="PROSITE" id="PS50043"/>
    </source>
</evidence>
<dbReference type="InterPro" id="IPR000792">
    <property type="entry name" value="Tscrpt_reg_LuxR_C"/>
</dbReference>
<dbReference type="Pfam" id="PF00196">
    <property type="entry name" value="GerE"/>
    <property type="match status" value="1"/>
</dbReference>
<dbReference type="GO" id="GO:0006355">
    <property type="term" value="P:regulation of DNA-templated transcription"/>
    <property type="evidence" value="ECO:0007669"/>
    <property type="project" value="InterPro"/>
</dbReference>
<evidence type="ECO:0000256" key="1">
    <source>
        <dbReference type="ARBA" id="ARBA00022741"/>
    </source>
</evidence>
<evidence type="ECO:0000313" key="5">
    <source>
        <dbReference type="Proteomes" id="UP000636960"/>
    </source>
</evidence>
<feature type="domain" description="HTH luxR-type" evidence="3">
    <location>
        <begin position="890"/>
        <end position="955"/>
    </location>
</feature>
<dbReference type="CDD" id="cd06170">
    <property type="entry name" value="LuxR_C_like"/>
    <property type="match status" value="1"/>
</dbReference>
<dbReference type="InterPro" id="IPR041664">
    <property type="entry name" value="AAA_16"/>
</dbReference>
<dbReference type="Pfam" id="PF13191">
    <property type="entry name" value="AAA_16"/>
    <property type="match status" value="1"/>
</dbReference>
<dbReference type="GO" id="GO:0005524">
    <property type="term" value="F:ATP binding"/>
    <property type="evidence" value="ECO:0007669"/>
    <property type="project" value="UniProtKB-KW"/>
</dbReference>
<dbReference type="Gene3D" id="1.25.40.10">
    <property type="entry name" value="Tetratricopeptide repeat domain"/>
    <property type="match status" value="1"/>
</dbReference>
<dbReference type="GO" id="GO:0004016">
    <property type="term" value="F:adenylate cyclase activity"/>
    <property type="evidence" value="ECO:0007669"/>
    <property type="project" value="TreeGrafter"/>
</dbReference>
<evidence type="ECO:0000256" key="2">
    <source>
        <dbReference type="ARBA" id="ARBA00022840"/>
    </source>
</evidence>
<reference evidence="4" key="1">
    <citation type="submission" date="2021-01" db="EMBL/GenBank/DDBJ databases">
        <title>Whole genome shotgun sequence of Actinoplanes rishiriensis NBRC 108556.</title>
        <authorList>
            <person name="Komaki H."/>
            <person name="Tamura T."/>
        </authorList>
    </citation>
    <scope>NUCLEOTIDE SEQUENCE</scope>
    <source>
        <strain evidence="4">NBRC 108556</strain>
    </source>
</reference>
<dbReference type="EMBL" id="BOMV01000021">
    <property type="protein sequence ID" value="GIE94951.1"/>
    <property type="molecule type" value="Genomic_DNA"/>
</dbReference>
<dbReference type="InterPro" id="IPR016032">
    <property type="entry name" value="Sig_transdc_resp-reg_C-effctor"/>
</dbReference>
<dbReference type="InterPro" id="IPR011990">
    <property type="entry name" value="TPR-like_helical_dom_sf"/>
</dbReference>
<proteinExistence type="predicted"/>
<dbReference type="RefSeq" id="WP_203781251.1">
    <property type="nucleotide sequence ID" value="NZ_BOMV01000021.1"/>
</dbReference>
<dbReference type="InterPro" id="IPR027417">
    <property type="entry name" value="P-loop_NTPase"/>
</dbReference>